<sequence length="238" mass="25905">MLYSTYVFYLAGVAAAFNPKCAPGGNLDLSNFLLQLPIGTPGHPQQIPSSQLTGCNGFQDSWFSTSKSDGAVVFKVPDSSSCVTSKSAKHCRSELREINPVSWSPKDGTNRLFGDLQVTNGGGGSICIGQIHLDHSISVRPVAELYYHADGSLNFGVERTRSGGDQTRFNVGKINPGSRFTYEIRYEKDVLSISINGKAIQSFPTFELDSPQSYFKAGNYNQGSAATEVHFYNIMITH</sequence>
<comment type="caution">
    <text evidence="1">The sequence shown here is derived from an EMBL/GenBank/DDBJ whole genome shotgun (WGS) entry which is preliminary data.</text>
</comment>
<protein>
    <submittedName>
        <fullName evidence="1">Uncharacterized protein</fullName>
    </submittedName>
</protein>
<evidence type="ECO:0000313" key="2">
    <source>
        <dbReference type="Proteomes" id="UP001143910"/>
    </source>
</evidence>
<dbReference type="EMBL" id="JANJQO010000049">
    <property type="protein sequence ID" value="KAJ2982978.1"/>
    <property type="molecule type" value="Genomic_DNA"/>
</dbReference>
<organism evidence="1 2">
    <name type="scientific">Zarea fungicola</name>
    <dbReference type="NCBI Taxonomy" id="93591"/>
    <lineage>
        <taxon>Eukaryota</taxon>
        <taxon>Fungi</taxon>
        <taxon>Dikarya</taxon>
        <taxon>Ascomycota</taxon>
        <taxon>Pezizomycotina</taxon>
        <taxon>Sordariomycetes</taxon>
        <taxon>Hypocreomycetidae</taxon>
        <taxon>Hypocreales</taxon>
        <taxon>Cordycipitaceae</taxon>
        <taxon>Zarea</taxon>
    </lineage>
</organism>
<name>A0ACC1NV22_9HYPO</name>
<dbReference type="Proteomes" id="UP001143910">
    <property type="component" value="Unassembled WGS sequence"/>
</dbReference>
<evidence type="ECO:0000313" key="1">
    <source>
        <dbReference type="EMBL" id="KAJ2982978.1"/>
    </source>
</evidence>
<proteinExistence type="predicted"/>
<reference evidence="1" key="1">
    <citation type="submission" date="2022-08" db="EMBL/GenBank/DDBJ databases">
        <title>Genome Sequence of Lecanicillium fungicola.</title>
        <authorList>
            <person name="Buettner E."/>
        </authorList>
    </citation>
    <scope>NUCLEOTIDE SEQUENCE</scope>
    <source>
        <strain evidence="1">Babe33</strain>
    </source>
</reference>
<accession>A0ACC1NV22</accession>
<gene>
    <name evidence="1" type="ORF">NQ176_g1028</name>
</gene>
<keyword evidence="2" id="KW-1185">Reference proteome</keyword>